<protein>
    <submittedName>
        <fullName evidence="2">Uncharacterized protein</fullName>
    </submittedName>
</protein>
<proteinExistence type="predicted"/>
<reference evidence="2 3" key="1">
    <citation type="journal article" date="2016" name="Environ. Microbiol.">
        <title>New Methyloceanibacter diversity from North Sea sediments includes methanotroph containing solely the soluble methane monooxygenase.</title>
        <authorList>
            <person name="Vekeman B."/>
            <person name="Kerckhof F.M."/>
            <person name="Cremers G."/>
            <person name="de Vos P."/>
            <person name="Vandamme P."/>
            <person name="Boon N."/>
            <person name="Op den Camp H.J."/>
            <person name="Heylen K."/>
        </authorList>
    </citation>
    <scope>NUCLEOTIDE SEQUENCE [LARGE SCALE GENOMIC DNA]</scope>
    <source>
        <strain evidence="2 3">R-67174</strain>
    </source>
</reference>
<keyword evidence="3" id="KW-1185">Reference proteome</keyword>
<dbReference type="Proteomes" id="UP000094501">
    <property type="component" value="Unassembled WGS sequence"/>
</dbReference>
<evidence type="ECO:0000256" key="1">
    <source>
        <dbReference type="SAM" id="Phobius"/>
    </source>
</evidence>
<dbReference type="STRING" id="1774968.AUC68_14730"/>
<accession>A0A1E3W3X4</accession>
<keyword evidence="1" id="KW-0472">Membrane</keyword>
<feature type="transmembrane region" description="Helical" evidence="1">
    <location>
        <begin position="22"/>
        <end position="41"/>
    </location>
</feature>
<gene>
    <name evidence="2" type="ORF">AUC68_14730</name>
</gene>
<organism evidence="2 3">
    <name type="scientific">Methyloceanibacter methanicus</name>
    <dbReference type="NCBI Taxonomy" id="1774968"/>
    <lineage>
        <taxon>Bacteria</taxon>
        <taxon>Pseudomonadati</taxon>
        <taxon>Pseudomonadota</taxon>
        <taxon>Alphaproteobacteria</taxon>
        <taxon>Hyphomicrobiales</taxon>
        <taxon>Hyphomicrobiaceae</taxon>
        <taxon>Methyloceanibacter</taxon>
    </lineage>
</organism>
<feature type="transmembrane region" description="Helical" evidence="1">
    <location>
        <begin position="46"/>
        <end position="67"/>
    </location>
</feature>
<sequence>MLLALLFWISRCLWNDYKVSGQLVFVAGSLGLAAVVVNGIFQEEALFSPLAGAFFAGFAGLLLGSFYREGVATASEPAPLLRRVVRPTSRFAPRSALRRARVT</sequence>
<evidence type="ECO:0000313" key="2">
    <source>
        <dbReference type="EMBL" id="ODS00515.1"/>
    </source>
</evidence>
<keyword evidence="1" id="KW-0812">Transmembrane</keyword>
<dbReference type="EMBL" id="LPWG01000005">
    <property type="protein sequence ID" value="ODS00515.1"/>
    <property type="molecule type" value="Genomic_DNA"/>
</dbReference>
<name>A0A1E3W3X4_9HYPH</name>
<evidence type="ECO:0000313" key="3">
    <source>
        <dbReference type="Proteomes" id="UP000094501"/>
    </source>
</evidence>
<dbReference type="AlphaFoldDB" id="A0A1E3W3X4"/>
<comment type="caution">
    <text evidence="2">The sequence shown here is derived from an EMBL/GenBank/DDBJ whole genome shotgun (WGS) entry which is preliminary data.</text>
</comment>
<keyword evidence="1" id="KW-1133">Transmembrane helix</keyword>